<reference evidence="7 8" key="1">
    <citation type="journal article" date="2017" name="PLoS Biol.">
        <title>The sea cucumber genome provides insights into morphological evolution and visceral regeneration.</title>
        <authorList>
            <person name="Zhang X."/>
            <person name="Sun L."/>
            <person name="Yuan J."/>
            <person name="Sun Y."/>
            <person name="Gao Y."/>
            <person name="Zhang L."/>
            <person name="Li S."/>
            <person name="Dai H."/>
            <person name="Hamel J.F."/>
            <person name="Liu C."/>
            <person name="Yu Y."/>
            <person name="Liu S."/>
            <person name="Lin W."/>
            <person name="Guo K."/>
            <person name="Jin S."/>
            <person name="Xu P."/>
            <person name="Storey K.B."/>
            <person name="Huan P."/>
            <person name="Zhang T."/>
            <person name="Zhou Y."/>
            <person name="Zhang J."/>
            <person name="Lin C."/>
            <person name="Li X."/>
            <person name="Xing L."/>
            <person name="Huo D."/>
            <person name="Sun M."/>
            <person name="Wang L."/>
            <person name="Mercier A."/>
            <person name="Li F."/>
            <person name="Yang H."/>
            <person name="Xiang J."/>
        </authorList>
    </citation>
    <scope>NUCLEOTIDE SEQUENCE [LARGE SCALE GENOMIC DNA]</scope>
    <source>
        <strain evidence="7">Shaxun</strain>
        <tissue evidence="7">Muscle</tissue>
    </source>
</reference>
<evidence type="ECO:0000313" key="7">
    <source>
        <dbReference type="EMBL" id="PIK50488.1"/>
    </source>
</evidence>
<keyword evidence="4" id="KW-0560">Oxidoreductase</keyword>
<dbReference type="InterPro" id="IPR001093">
    <property type="entry name" value="IMP_DH_GMPRt"/>
</dbReference>
<feature type="domain" description="IMP dehydrogenase/GMP reductase" evidence="6">
    <location>
        <begin position="70"/>
        <end position="117"/>
    </location>
</feature>
<keyword evidence="8" id="KW-1185">Reference proteome</keyword>
<feature type="region of interest" description="Disordered" evidence="5">
    <location>
        <begin position="101"/>
        <end position="120"/>
    </location>
</feature>
<gene>
    <name evidence="7" type="ORF">BSL78_12617</name>
</gene>
<evidence type="ECO:0000256" key="5">
    <source>
        <dbReference type="SAM" id="MobiDB-lite"/>
    </source>
</evidence>
<accession>A0A2G8KR88</accession>
<evidence type="ECO:0000256" key="2">
    <source>
        <dbReference type="ARBA" id="ARBA00015800"/>
    </source>
</evidence>
<keyword evidence="3" id="KW-0521">NADP</keyword>
<dbReference type="Gene3D" id="3.20.20.70">
    <property type="entry name" value="Aldolase class I"/>
    <property type="match status" value="1"/>
</dbReference>
<comment type="caution">
    <text evidence="7">The sequence shown here is derived from an EMBL/GenBank/DDBJ whole genome shotgun (WGS) entry which is preliminary data.</text>
</comment>
<dbReference type="EC" id="1.7.1.7" evidence="1"/>
<protein>
    <recommendedName>
        <fullName evidence="2">GMP reductase</fullName>
        <ecNumber evidence="1">1.7.1.7</ecNumber>
    </recommendedName>
</protein>
<dbReference type="SUPFAM" id="SSF51412">
    <property type="entry name" value="Inosine monophosphate dehydrogenase (IMPDH)"/>
    <property type="match status" value="1"/>
</dbReference>
<dbReference type="EMBL" id="MRZV01000418">
    <property type="protein sequence ID" value="PIK50488.1"/>
    <property type="molecule type" value="Genomic_DNA"/>
</dbReference>
<evidence type="ECO:0000256" key="1">
    <source>
        <dbReference type="ARBA" id="ARBA00012678"/>
    </source>
</evidence>
<evidence type="ECO:0000259" key="6">
    <source>
        <dbReference type="Pfam" id="PF00478"/>
    </source>
</evidence>
<organism evidence="7 8">
    <name type="scientific">Stichopus japonicus</name>
    <name type="common">Sea cucumber</name>
    <dbReference type="NCBI Taxonomy" id="307972"/>
    <lineage>
        <taxon>Eukaryota</taxon>
        <taxon>Metazoa</taxon>
        <taxon>Echinodermata</taxon>
        <taxon>Eleutherozoa</taxon>
        <taxon>Echinozoa</taxon>
        <taxon>Holothuroidea</taxon>
        <taxon>Aspidochirotacea</taxon>
        <taxon>Aspidochirotida</taxon>
        <taxon>Stichopodidae</taxon>
        <taxon>Apostichopus</taxon>
    </lineage>
</organism>
<dbReference type="PANTHER" id="PTHR43170:SF5">
    <property type="entry name" value="GMP REDUCTASE"/>
    <property type="match status" value="1"/>
</dbReference>
<evidence type="ECO:0000256" key="3">
    <source>
        <dbReference type="ARBA" id="ARBA00022857"/>
    </source>
</evidence>
<dbReference type="OrthoDB" id="418595at2759"/>
<dbReference type="Pfam" id="PF00478">
    <property type="entry name" value="IMPDH"/>
    <property type="match status" value="1"/>
</dbReference>
<dbReference type="PANTHER" id="PTHR43170">
    <property type="entry name" value="GMP REDUCTASE"/>
    <property type="match status" value="1"/>
</dbReference>
<sequence length="120" mass="12716">MAPQSLPALFFLIVFEQHSNISVCLYYQKEGWGKAIHSLALSSNVQTQPMVWAAILSRGSLIEVHEPRGCDGGCTCPGDVVKAFGAGADFVMLGGMLSGHDESDGEVIQKNGKNSNCSTG</sequence>
<dbReference type="InterPro" id="IPR013785">
    <property type="entry name" value="Aldolase_TIM"/>
</dbReference>
<evidence type="ECO:0000256" key="4">
    <source>
        <dbReference type="ARBA" id="ARBA00023002"/>
    </source>
</evidence>
<dbReference type="AlphaFoldDB" id="A0A2G8KR88"/>
<evidence type="ECO:0000313" key="8">
    <source>
        <dbReference type="Proteomes" id="UP000230750"/>
    </source>
</evidence>
<name>A0A2G8KR88_STIJA</name>
<dbReference type="Proteomes" id="UP000230750">
    <property type="component" value="Unassembled WGS sequence"/>
</dbReference>
<dbReference type="InterPro" id="IPR050139">
    <property type="entry name" value="GMP_reductase"/>
</dbReference>
<feature type="compositionally biased region" description="Polar residues" evidence="5">
    <location>
        <begin position="111"/>
        <end position="120"/>
    </location>
</feature>
<dbReference type="STRING" id="307972.A0A2G8KR88"/>
<proteinExistence type="predicted"/>
<dbReference type="GO" id="GO:0003920">
    <property type="term" value="F:GMP reductase activity"/>
    <property type="evidence" value="ECO:0007669"/>
    <property type="project" value="UniProtKB-EC"/>
</dbReference>